<feature type="compositionally biased region" description="Basic and acidic residues" evidence="1">
    <location>
        <begin position="75"/>
        <end position="94"/>
    </location>
</feature>
<comment type="caution">
    <text evidence="2">The sequence shown here is derived from an EMBL/GenBank/DDBJ whole genome shotgun (WGS) entry which is preliminary data.</text>
</comment>
<evidence type="ECO:0000313" key="2">
    <source>
        <dbReference type="EMBL" id="TMW98984.1"/>
    </source>
</evidence>
<evidence type="ECO:0000256" key="1">
    <source>
        <dbReference type="SAM" id="MobiDB-lite"/>
    </source>
</evidence>
<feature type="compositionally biased region" description="Basic and acidic residues" evidence="1">
    <location>
        <begin position="1"/>
        <end position="12"/>
    </location>
</feature>
<feature type="region of interest" description="Disordered" evidence="1">
    <location>
        <begin position="1"/>
        <end position="94"/>
    </location>
</feature>
<protein>
    <submittedName>
        <fullName evidence="2">Uncharacterized protein</fullName>
    </submittedName>
</protein>
<proteinExistence type="predicted"/>
<sequence>MNVIDSPKRQIEVENASLSADVDDGSLDVNEILAETDKSMEDDEEGAQPVNETEAKQTNKMKRSGSIDNASSPKKPIDKSDAVHNLEEVDPAHI</sequence>
<accession>A0A6N2BVR2</accession>
<dbReference type="EMBL" id="RXGB01001437">
    <property type="protein sequence ID" value="TMW98984.1"/>
    <property type="molecule type" value="Genomic_DNA"/>
</dbReference>
<name>A0A6N2BVR2_SOLCI</name>
<organism evidence="2">
    <name type="scientific">Solanum chilense</name>
    <name type="common">Tomato</name>
    <name type="synonym">Lycopersicon chilense</name>
    <dbReference type="NCBI Taxonomy" id="4083"/>
    <lineage>
        <taxon>Eukaryota</taxon>
        <taxon>Viridiplantae</taxon>
        <taxon>Streptophyta</taxon>
        <taxon>Embryophyta</taxon>
        <taxon>Tracheophyta</taxon>
        <taxon>Spermatophyta</taxon>
        <taxon>Magnoliopsida</taxon>
        <taxon>eudicotyledons</taxon>
        <taxon>Gunneridae</taxon>
        <taxon>Pentapetalae</taxon>
        <taxon>asterids</taxon>
        <taxon>lamiids</taxon>
        <taxon>Solanales</taxon>
        <taxon>Solanaceae</taxon>
        <taxon>Solanoideae</taxon>
        <taxon>Solaneae</taxon>
        <taxon>Solanum</taxon>
        <taxon>Solanum subgen. Lycopersicon</taxon>
    </lineage>
</organism>
<reference evidence="2" key="1">
    <citation type="submission" date="2019-05" db="EMBL/GenBank/DDBJ databases">
        <title>The de novo reference genome and transcriptome assemblies of the wild tomato species Solanum chilense.</title>
        <authorList>
            <person name="Stam R."/>
            <person name="Nosenko T."/>
            <person name="Hoerger A.C."/>
            <person name="Stephan W."/>
            <person name="Seidel M.A."/>
            <person name="Kuhn J.M.M."/>
            <person name="Haberer G."/>
            <person name="Tellier A."/>
        </authorList>
    </citation>
    <scope>NUCLEOTIDE SEQUENCE</scope>
    <source>
        <tissue evidence="2">Mature leaves</tissue>
    </source>
</reference>
<dbReference type="AlphaFoldDB" id="A0A6N2BVR2"/>
<gene>
    <name evidence="2" type="ORF">EJD97_003225</name>
</gene>